<feature type="non-terminal residue" evidence="3">
    <location>
        <position position="1"/>
    </location>
</feature>
<protein>
    <submittedName>
        <fullName evidence="3">Dynein light chain roadblock-type 2-like protein</fullName>
    </submittedName>
</protein>
<dbReference type="PANTHER" id="PTHR10779">
    <property type="entry name" value="DYNEIN LIGHT CHAIN ROADBLOCK"/>
    <property type="match status" value="1"/>
</dbReference>
<dbReference type="AlphaFoldDB" id="A0A443Q8K5"/>
<proteinExistence type="inferred from homology"/>
<dbReference type="Proteomes" id="UP000285301">
    <property type="component" value="Unassembled WGS sequence"/>
</dbReference>
<dbReference type="STRING" id="1965070.A0A443Q8K5"/>
<gene>
    <name evidence="3" type="ORF">B4U79_09652</name>
</gene>
<dbReference type="SMART" id="SM00960">
    <property type="entry name" value="Robl_LC7"/>
    <property type="match status" value="1"/>
</dbReference>
<dbReference type="Pfam" id="PF03259">
    <property type="entry name" value="Robl_LC7"/>
    <property type="match status" value="1"/>
</dbReference>
<name>A0A443Q8K5_9ACAR</name>
<evidence type="ECO:0000259" key="2">
    <source>
        <dbReference type="SMART" id="SM00960"/>
    </source>
</evidence>
<feature type="domain" description="Roadblock/LAMTOR2" evidence="2">
    <location>
        <begin position="8"/>
        <end position="93"/>
    </location>
</feature>
<comment type="similarity">
    <text evidence="1">Belongs to the GAMAD family.</text>
</comment>
<reference evidence="3 4" key="1">
    <citation type="journal article" date="2018" name="Gigascience">
        <title>Genomes of trombidid mites reveal novel predicted allergens and laterally-transferred genes associated with secondary metabolism.</title>
        <authorList>
            <person name="Dong X."/>
            <person name="Chaisiri K."/>
            <person name="Xia D."/>
            <person name="Armstrong S.D."/>
            <person name="Fang Y."/>
            <person name="Donnelly M.J."/>
            <person name="Kadowaki T."/>
            <person name="McGarry J.W."/>
            <person name="Darby A.C."/>
            <person name="Makepeace B.L."/>
        </authorList>
    </citation>
    <scope>NUCLEOTIDE SEQUENCE [LARGE SCALE GENOMIC DNA]</scope>
    <source>
        <strain evidence="3">UoL-WK</strain>
    </source>
</reference>
<keyword evidence="4" id="KW-1185">Reference proteome</keyword>
<sequence length="101" mass="11469">RMMVQSEVEDAMRRIQETHKSVIGVIVTNNDGITLRSTLNETSTNYASIVTQIVEKARMALKDNDELTFLKIRTKKTEFIVVPDKDYILITLLNPSIESNA</sequence>
<evidence type="ECO:0000313" key="4">
    <source>
        <dbReference type="Proteomes" id="UP000285301"/>
    </source>
</evidence>
<evidence type="ECO:0000256" key="1">
    <source>
        <dbReference type="ARBA" id="ARBA00007191"/>
    </source>
</evidence>
<dbReference type="InterPro" id="IPR004942">
    <property type="entry name" value="Roadblock/LAMTOR2_dom"/>
</dbReference>
<evidence type="ECO:0000313" key="3">
    <source>
        <dbReference type="EMBL" id="RWR99364.1"/>
    </source>
</evidence>
<accession>A0A443Q8K5</accession>
<comment type="caution">
    <text evidence="3">The sequence shown here is derived from an EMBL/GenBank/DDBJ whole genome shotgun (WGS) entry which is preliminary data.</text>
</comment>
<dbReference type="OrthoDB" id="9985637at2759"/>
<dbReference type="EMBL" id="NCKU01015497">
    <property type="protein sequence ID" value="RWR99364.1"/>
    <property type="molecule type" value="Genomic_DNA"/>
</dbReference>
<dbReference type="SUPFAM" id="SSF103196">
    <property type="entry name" value="Roadblock/LC7 domain"/>
    <property type="match status" value="1"/>
</dbReference>
<organism evidence="3 4">
    <name type="scientific">Dinothrombium tinctorium</name>
    <dbReference type="NCBI Taxonomy" id="1965070"/>
    <lineage>
        <taxon>Eukaryota</taxon>
        <taxon>Metazoa</taxon>
        <taxon>Ecdysozoa</taxon>
        <taxon>Arthropoda</taxon>
        <taxon>Chelicerata</taxon>
        <taxon>Arachnida</taxon>
        <taxon>Acari</taxon>
        <taxon>Acariformes</taxon>
        <taxon>Trombidiformes</taxon>
        <taxon>Prostigmata</taxon>
        <taxon>Anystina</taxon>
        <taxon>Parasitengona</taxon>
        <taxon>Trombidioidea</taxon>
        <taxon>Trombidiidae</taxon>
        <taxon>Dinothrombium</taxon>
    </lineage>
</organism>
<dbReference type="Gene3D" id="3.30.450.30">
    <property type="entry name" value="Dynein light chain 2a, cytoplasmic"/>
    <property type="match status" value="1"/>
</dbReference>